<proteinExistence type="predicted"/>
<name>A0AAE4V5X7_MYCFO</name>
<accession>A0AAE4V5X7</accession>
<dbReference type="RefSeq" id="WP_317721457.1">
    <property type="nucleotide sequence ID" value="NZ_JAWLVK010000001.1"/>
</dbReference>
<dbReference type="AlphaFoldDB" id="A0AAE4V5X7"/>
<evidence type="ECO:0008006" key="3">
    <source>
        <dbReference type="Google" id="ProtNLM"/>
    </source>
</evidence>
<protein>
    <recommendedName>
        <fullName evidence="3">Helix-turn-helix DNA binding domain protein</fullName>
    </recommendedName>
</protein>
<dbReference type="EMBL" id="JAWLVV010000001">
    <property type="protein sequence ID" value="MDV7288741.1"/>
    <property type="molecule type" value="Genomic_DNA"/>
</dbReference>
<evidence type="ECO:0000313" key="2">
    <source>
        <dbReference type="Proteomes" id="UP001186041"/>
    </source>
</evidence>
<reference evidence="1" key="1">
    <citation type="submission" date="2023-10" db="EMBL/GenBank/DDBJ databases">
        <title>Mycolicibacterium fortuitum clinical isolates causing pulmonary infections in humans.</title>
        <authorList>
            <person name="Mejia-Ponce P.M."/>
            <person name="Zenteno-Cuevas R."/>
            <person name="Licona-Cassani C."/>
        </authorList>
    </citation>
    <scope>NUCLEOTIDE SEQUENCE</scope>
    <source>
        <strain evidence="1">M8</strain>
    </source>
</reference>
<comment type="caution">
    <text evidence="1">The sequence shown here is derived from an EMBL/GenBank/DDBJ whole genome shotgun (WGS) entry which is preliminary data.</text>
</comment>
<dbReference type="Proteomes" id="UP001186041">
    <property type="component" value="Unassembled WGS sequence"/>
</dbReference>
<evidence type="ECO:0000313" key="1">
    <source>
        <dbReference type="EMBL" id="MDV7288741.1"/>
    </source>
</evidence>
<organism evidence="1 2">
    <name type="scientific">Mycolicibacterium fortuitum</name>
    <name type="common">Mycobacterium fortuitum</name>
    <dbReference type="NCBI Taxonomy" id="1766"/>
    <lineage>
        <taxon>Bacteria</taxon>
        <taxon>Bacillati</taxon>
        <taxon>Actinomycetota</taxon>
        <taxon>Actinomycetes</taxon>
        <taxon>Mycobacteriales</taxon>
        <taxon>Mycobacteriaceae</taxon>
        <taxon>Mycolicibacterium</taxon>
    </lineage>
</organism>
<sequence length="315" mass="35176">MPDCTRCARKTDLYLCNTCIGNLRSMLHDMPWYLDRLVETAIGQARISDTGRRAKRRDVLHGDDSLAAHIEAFPRDGDKPPTKRDLLARQKLALHHALAAGRVNGRASDLLQKTHNTLAWWVKDICTQQNTNIPRLNTVTSMVRWLEKHCATVAHQDDGLNLIGDVEELQKSIERIVNRPVAPMVIGPCVTDPAPDDLLEQRAGKGDGTTRCNYALHAGQKANKVTCPQCDETHDVADVLTQNLAELDEVLVTVRDLVDWVLPRLDEPVPQRTIERWIVKGWVPVRGQDSSGANMVTIGDVRRARATRPRHAKAG</sequence>
<gene>
    <name evidence="1" type="ORF">R4485_01015</name>
</gene>